<proteinExistence type="predicted"/>
<keyword evidence="1" id="KW-0175">Coiled coil</keyword>
<evidence type="ECO:0000256" key="1">
    <source>
        <dbReference type="SAM" id="Coils"/>
    </source>
</evidence>
<dbReference type="RefSeq" id="XP_004366456.1">
    <property type="nucleotide sequence ID" value="XM_004366399.1"/>
</dbReference>
<dbReference type="KEGG" id="dfa:DFA_04046"/>
<name>F4Q151_CACFS</name>
<keyword evidence="4" id="KW-1185">Reference proteome</keyword>
<protein>
    <recommendedName>
        <fullName evidence="2">F-box domain-containing protein</fullName>
    </recommendedName>
</protein>
<feature type="domain" description="F-box" evidence="2">
    <location>
        <begin position="29"/>
        <end position="79"/>
    </location>
</feature>
<organism evidence="3 4">
    <name type="scientific">Cavenderia fasciculata</name>
    <name type="common">Slime mold</name>
    <name type="synonym">Dictyostelium fasciculatum</name>
    <dbReference type="NCBI Taxonomy" id="261658"/>
    <lineage>
        <taxon>Eukaryota</taxon>
        <taxon>Amoebozoa</taxon>
        <taxon>Evosea</taxon>
        <taxon>Eumycetozoa</taxon>
        <taxon>Dictyostelia</taxon>
        <taxon>Acytosteliales</taxon>
        <taxon>Cavenderiaceae</taxon>
        <taxon>Cavenderia</taxon>
    </lineage>
</organism>
<dbReference type="PROSITE" id="PS50181">
    <property type="entry name" value="FBOX"/>
    <property type="match status" value="1"/>
</dbReference>
<dbReference type="Proteomes" id="UP000007797">
    <property type="component" value="Unassembled WGS sequence"/>
</dbReference>
<dbReference type="InterPro" id="IPR001810">
    <property type="entry name" value="F-box_dom"/>
</dbReference>
<dbReference type="EMBL" id="GL883018">
    <property type="protein sequence ID" value="EGG18552.1"/>
    <property type="molecule type" value="Genomic_DNA"/>
</dbReference>
<sequence>MNNNSNNDNDDKNNRCYIEYSSNDDDRCYIEYRKIPTILLLQIIGYLNNIDLICLLLTCKSYYYDLKDQYSSSITFKGLDRIQHLQQRYDGTKNMFIHSKGPYQLNGFTSLYRNAISDQLMVGRDFGAINCTNRVDTIHQIPVPTTETNESNALITTLLVGTQIDMTKEDKTVRLPPTITRLSIRKNVQPLVTAAMGLPNLKELYVVGYQQSTPNNNTIQPSLADTLHLDGASSLRYLCIRNQSAFEEVSVPRNLETLALLGQAQLDKIQGLSSSCIKTMDLCYCETYGLDTTMTPILLPRTLTSLNIKVEDPLPDTFVFPPMLVSLTYQTNASDPLNIQNLVHLERLVLTVPNILQTRINIIFPPVTQSSIKYIDLTNTTTKIQLQDLNTSCIESFKCQHISQIQYDETTTTMTNLLPNLKRFKGQVDYYQQIATLSTNLQILSTHCIAEIEFPKDSFQQLKKLTFVYNRGQVLSSRPVSTNMIPLPDSLTSFSLKRPTSDLYHQFPPNLISMDYSHVEYSIIYIPSSLESLSIRSFKRFPRDRICSLPTLKIINNNNQNNQNNQNNNNDNNNNIKKIRKNIINQNNQNNLNYDYLPSSLKRLSVNMFYDSTPFRISEIIRHSNVESLRFFCGTQNKPLELELSIRRLEDDRVLIIDDNSTFGGIVQLKYTLDMYIDMKIYNDLYLVIKDNKLEILFDY</sequence>
<evidence type="ECO:0000313" key="4">
    <source>
        <dbReference type="Proteomes" id="UP000007797"/>
    </source>
</evidence>
<evidence type="ECO:0000313" key="3">
    <source>
        <dbReference type="EMBL" id="EGG18552.1"/>
    </source>
</evidence>
<reference evidence="4" key="1">
    <citation type="journal article" date="2011" name="Genome Res.">
        <title>Phylogeny-wide analysis of social amoeba genomes highlights ancient origins for complex intercellular communication.</title>
        <authorList>
            <person name="Heidel A.J."/>
            <person name="Lawal H.M."/>
            <person name="Felder M."/>
            <person name="Schilde C."/>
            <person name="Helps N.R."/>
            <person name="Tunggal B."/>
            <person name="Rivero F."/>
            <person name="John U."/>
            <person name="Schleicher M."/>
            <person name="Eichinger L."/>
            <person name="Platzer M."/>
            <person name="Noegel A.A."/>
            <person name="Schaap P."/>
            <person name="Gloeckner G."/>
        </authorList>
    </citation>
    <scope>NUCLEOTIDE SEQUENCE [LARGE SCALE GENOMIC DNA]</scope>
    <source>
        <strain evidence="4">SH3</strain>
    </source>
</reference>
<dbReference type="AlphaFoldDB" id="F4Q151"/>
<dbReference type="SUPFAM" id="SSF52058">
    <property type="entry name" value="L domain-like"/>
    <property type="match status" value="1"/>
</dbReference>
<dbReference type="GeneID" id="14870505"/>
<gene>
    <name evidence="3" type="ORF">DFA_04046</name>
</gene>
<dbReference type="OrthoDB" id="550575at2759"/>
<feature type="coiled-coil region" evidence="1">
    <location>
        <begin position="562"/>
        <end position="589"/>
    </location>
</feature>
<evidence type="ECO:0000259" key="2">
    <source>
        <dbReference type="PROSITE" id="PS50181"/>
    </source>
</evidence>
<accession>F4Q151</accession>